<comment type="similarity">
    <text evidence="1">Belongs to the sigma-70 factor family.</text>
</comment>
<dbReference type="GO" id="GO:0003677">
    <property type="term" value="F:DNA binding"/>
    <property type="evidence" value="ECO:0007669"/>
    <property type="project" value="InterPro"/>
</dbReference>
<evidence type="ECO:0000256" key="6">
    <source>
        <dbReference type="ARBA" id="ARBA00024701"/>
    </source>
</evidence>
<dbReference type="Pfam" id="PF04542">
    <property type="entry name" value="Sigma70_r2"/>
    <property type="match status" value="1"/>
</dbReference>
<dbReference type="SMART" id="SM00421">
    <property type="entry name" value="HTH_LUXR"/>
    <property type="match status" value="1"/>
</dbReference>
<dbReference type="InterPro" id="IPR014284">
    <property type="entry name" value="RNA_pol_sigma-70_dom"/>
</dbReference>
<accession>A0A412W0T6</accession>
<dbReference type="EMBL" id="QRYW01000073">
    <property type="protein sequence ID" value="RGV16759.1"/>
    <property type="molecule type" value="Genomic_DNA"/>
</dbReference>
<evidence type="ECO:0000256" key="4">
    <source>
        <dbReference type="ARBA" id="ARBA00023082"/>
    </source>
</evidence>
<evidence type="ECO:0000256" key="2">
    <source>
        <dbReference type="ARBA" id="ARBA00021245"/>
    </source>
</evidence>
<reference evidence="11 12" key="1">
    <citation type="submission" date="2018-08" db="EMBL/GenBank/DDBJ databases">
        <title>A genome reference for cultivated species of the human gut microbiota.</title>
        <authorList>
            <person name="Zou Y."/>
            <person name="Xue W."/>
            <person name="Luo G."/>
        </authorList>
    </citation>
    <scope>NUCLEOTIDE SEQUENCE [LARGE SCALE GENOMIC DNA]</scope>
    <source>
        <strain evidence="9 11">AF14-6AC</strain>
        <strain evidence="10 12">OF03-11</strain>
    </source>
</reference>
<dbReference type="PROSITE" id="PS50043">
    <property type="entry name" value="HTH_LUXR_2"/>
    <property type="match status" value="1"/>
</dbReference>
<evidence type="ECO:0000256" key="3">
    <source>
        <dbReference type="ARBA" id="ARBA00023015"/>
    </source>
</evidence>
<evidence type="ECO:0000313" key="9">
    <source>
        <dbReference type="EMBL" id="RGV16759.1"/>
    </source>
</evidence>
<evidence type="ECO:0000256" key="1">
    <source>
        <dbReference type="ARBA" id="ARBA00007788"/>
    </source>
</evidence>
<dbReference type="SUPFAM" id="SSF46894">
    <property type="entry name" value="C-terminal effector domain of the bipartite response regulators"/>
    <property type="match status" value="1"/>
</dbReference>
<dbReference type="InterPro" id="IPR007627">
    <property type="entry name" value="RNA_pol_sigma70_r2"/>
</dbReference>
<gene>
    <name evidence="9" type="ORF">DWW24_21390</name>
    <name evidence="10" type="ORF">DXA53_05340</name>
    <name evidence="8" type="ORF">L0P03_10405</name>
</gene>
<dbReference type="SUPFAM" id="SSF88946">
    <property type="entry name" value="Sigma2 domain of RNA polymerase sigma factors"/>
    <property type="match status" value="1"/>
</dbReference>
<evidence type="ECO:0000259" key="7">
    <source>
        <dbReference type="PROSITE" id="PS50043"/>
    </source>
</evidence>
<dbReference type="GO" id="GO:0016987">
    <property type="term" value="F:sigma factor activity"/>
    <property type="evidence" value="ECO:0007669"/>
    <property type="project" value="UniProtKB-KW"/>
</dbReference>
<dbReference type="InterPro" id="IPR000792">
    <property type="entry name" value="Tscrpt_reg_LuxR_C"/>
</dbReference>
<feature type="domain" description="HTH luxR-type" evidence="7">
    <location>
        <begin position="113"/>
        <end position="178"/>
    </location>
</feature>
<evidence type="ECO:0000313" key="8">
    <source>
        <dbReference type="EMBL" id="MCG4960256.1"/>
    </source>
</evidence>
<reference evidence="8" key="2">
    <citation type="submission" date="2022-01" db="EMBL/GenBank/DDBJ databases">
        <title>Collection of gut derived symbiotic bacterial strains cultured from healthy donors.</title>
        <authorList>
            <person name="Lin H."/>
            <person name="Kohout C."/>
            <person name="Waligurski E."/>
            <person name="Pamer E.G."/>
        </authorList>
    </citation>
    <scope>NUCLEOTIDE SEQUENCE</scope>
    <source>
        <strain evidence="8">DFI.1.149</strain>
    </source>
</reference>
<dbReference type="InterPro" id="IPR013325">
    <property type="entry name" value="RNA_pol_sigma_r2"/>
</dbReference>
<dbReference type="AlphaFoldDB" id="A0A412W0T6"/>
<dbReference type="Gene3D" id="1.10.10.10">
    <property type="entry name" value="Winged helix-like DNA-binding domain superfamily/Winged helix DNA-binding domain"/>
    <property type="match status" value="1"/>
</dbReference>
<dbReference type="PANTHER" id="PTHR43133:SF46">
    <property type="entry name" value="RNA POLYMERASE SIGMA-70 FACTOR ECF SUBFAMILY"/>
    <property type="match status" value="1"/>
</dbReference>
<keyword evidence="3" id="KW-0805">Transcription regulation</keyword>
<sequence>MNIAIEQIQHGNEQAFKSLFDEYYQGLCVFASAYLKDDDLSADVVQEAFVKFWNRRRDFDHIVKIKSFLYTIVRNDCLNIVQRQKVVLEDVSVFENSGFFHDKLIETESYRIFYAAIETLSPQGREVIQLALDGLKNSEIAARLGIAESSVHTQKKIAYKKLRVVLKDYYYLIYLFLG</sequence>
<dbReference type="NCBIfam" id="TIGR02937">
    <property type="entry name" value="sigma70-ECF"/>
    <property type="match status" value="1"/>
</dbReference>
<comment type="caution">
    <text evidence="9">The sequence shown here is derived from an EMBL/GenBank/DDBJ whole genome shotgun (WGS) entry which is preliminary data.</text>
</comment>
<keyword evidence="4" id="KW-0731">Sigma factor</keyword>
<evidence type="ECO:0000313" key="12">
    <source>
        <dbReference type="Proteomes" id="UP000284434"/>
    </source>
</evidence>
<keyword evidence="5" id="KW-0804">Transcription</keyword>
<name>A0A412W0T6_9BACT</name>
<dbReference type="PANTHER" id="PTHR43133">
    <property type="entry name" value="RNA POLYMERASE ECF-TYPE SIGMA FACTO"/>
    <property type="match status" value="1"/>
</dbReference>
<dbReference type="CDD" id="cd06170">
    <property type="entry name" value="LuxR_C_like"/>
    <property type="match status" value="1"/>
</dbReference>
<dbReference type="RefSeq" id="WP_118103349.1">
    <property type="nucleotide sequence ID" value="NZ_JABWDG010000018.1"/>
</dbReference>
<organism evidence="9 11">
    <name type="scientific">Odoribacter splanchnicus</name>
    <dbReference type="NCBI Taxonomy" id="28118"/>
    <lineage>
        <taxon>Bacteria</taxon>
        <taxon>Pseudomonadati</taxon>
        <taxon>Bacteroidota</taxon>
        <taxon>Bacteroidia</taxon>
        <taxon>Bacteroidales</taxon>
        <taxon>Odoribacteraceae</taxon>
        <taxon>Odoribacter</taxon>
    </lineage>
</organism>
<dbReference type="GO" id="GO:0006352">
    <property type="term" value="P:DNA-templated transcription initiation"/>
    <property type="evidence" value="ECO:0007669"/>
    <property type="project" value="InterPro"/>
</dbReference>
<proteinExistence type="inferred from homology"/>
<comment type="function">
    <text evidence="6">Sigma factors are initiation factors that promote the attachment of RNA polymerase to specific initiation sites and are then released. Sigma-S contributes to the protection against external stress, thus playing a role in cellular fitness and survival.</text>
</comment>
<evidence type="ECO:0000313" key="11">
    <source>
        <dbReference type="Proteomes" id="UP000283426"/>
    </source>
</evidence>
<evidence type="ECO:0000313" key="10">
    <source>
        <dbReference type="EMBL" id="RGY08462.1"/>
    </source>
</evidence>
<evidence type="ECO:0000256" key="5">
    <source>
        <dbReference type="ARBA" id="ARBA00023163"/>
    </source>
</evidence>
<protein>
    <recommendedName>
        <fullName evidence="2">RNA polymerase sigma factor SigS</fullName>
    </recommendedName>
</protein>
<dbReference type="InterPro" id="IPR013249">
    <property type="entry name" value="RNA_pol_sigma70_r4_t2"/>
</dbReference>
<dbReference type="InterPro" id="IPR039425">
    <property type="entry name" value="RNA_pol_sigma-70-like"/>
</dbReference>
<dbReference type="Proteomes" id="UP000284434">
    <property type="component" value="Unassembled WGS sequence"/>
</dbReference>
<dbReference type="Proteomes" id="UP001199750">
    <property type="component" value="Unassembled WGS sequence"/>
</dbReference>
<dbReference type="EMBL" id="QSCO01000005">
    <property type="protein sequence ID" value="RGY08462.1"/>
    <property type="molecule type" value="Genomic_DNA"/>
</dbReference>
<dbReference type="PRINTS" id="PR00038">
    <property type="entry name" value="HTHLUXR"/>
</dbReference>
<dbReference type="InterPro" id="IPR036388">
    <property type="entry name" value="WH-like_DNA-bd_sf"/>
</dbReference>
<dbReference type="Pfam" id="PF08281">
    <property type="entry name" value="Sigma70_r4_2"/>
    <property type="match status" value="1"/>
</dbReference>
<dbReference type="EMBL" id="JAKNDN010000018">
    <property type="protein sequence ID" value="MCG4960256.1"/>
    <property type="molecule type" value="Genomic_DNA"/>
</dbReference>
<dbReference type="InterPro" id="IPR016032">
    <property type="entry name" value="Sig_transdc_resp-reg_C-effctor"/>
</dbReference>
<dbReference type="Proteomes" id="UP000283426">
    <property type="component" value="Unassembled WGS sequence"/>
</dbReference>
<dbReference type="Gene3D" id="1.10.1740.10">
    <property type="match status" value="1"/>
</dbReference>